<dbReference type="EMBL" id="BPLR01014473">
    <property type="protein sequence ID" value="GIY68973.1"/>
    <property type="molecule type" value="Genomic_DNA"/>
</dbReference>
<sequence>MKGVVVARKGVASDPQTKKEGRQVPPEDLIEIKKRFQVARIYLSQTLEDTSNNIQCKRDWSFERIRNKELVGIDHEKVLVEANTKEECQEACLNHKQFKCLSAEFNYQLSECRLSPYNRFSSTEKGVAVSNSRFVVDYFENNCIEEPRGFCNTKLLKKYRLMITEKITQRGLHRRLSPAMLRN</sequence>
<evidence type="ECO:0000256" key="1">
    <source>
        <dbReference type="SAM" id="MobiDB-lite"/>
    </source>
</evidence>
<dbReference type="SUPFAM" id="SSF57414">
    <property type="entry name" value="Hairpin loop containing domain-like"/>
    <property type="match status" value="1"/>
</dbReference>
<proteinExistence type="predicted"/>
<accession>A0AAV4VHF7</accession>
<dbReference type="CDD" id="cd01099">
    <property type="entry name" value="PAN_AP_HGF"/>
    <property type="match status" value="1"/>
</dbReference>
<dbReference type="PANTHER" id="PTHR47327">
    <property type="entry name" value="FI18240P1-RELATED"/>
    <property type="match status" value="1"/>
</dbReference>
<keyword evidence="4" id="KW-1185">Reference proteome</keyword>
<dbReference type="Proteomes" id="UP001054945">
    <property type="component" value="Unassembled WGS sequence"/>
</dbReference>
<reference evidence="3 4" key="1">
    <citation type="submission" date="2021-06" db="EMBL/GenBank/DDBJ databases">
        <title>Caerostris extrusa draft genome.</title>
        <authorList>
            <person name="Kono N."/>
            <person name="Arakawa K."/>
        </authorList>
    </citation>
    <scope>NUCLEOTIDE SEQUENCE [LARGE SCALE GENOMIC DNA]</scope>
</reference>
<feature type="domain" description="Apple" evidence="2">
    <location>
        <begin position="56"/>
        <end position="143"/>
    </location>
</feature>
<comment type="caution">
    <text evidence="3">The sequence shown here is derived from an EMBL/GenBank/DDBJ whole genome shotgun (WGS) entry which is preliminary data.</text>
</comment>
<dbReference type="PROSITE" id="PS50948">
    <property type="entry name" value="PAN"/>
    <property type="match status" value="1"/>
</dbReference>
<dbReference type="GO" id="GO:0009653">
    <property type="term" value="P:anatomical structure morphogenesis"/>
    <property type="evidence" value="ECO:0007669"/>
    <property type="project" value="TreeGrafter"/>
</dbReference>
<dbReference type="AlphaFoldDB" id="A0AAV4VHF7"/>
<dbReference type="InterPro" id="IPR052774">
    <property type="entry name" value="Celegans_DevNeuronal_Protein"/>
</dbReference>
<dbReference type="Gene3D" id="3.50.4.10">
    <property type="entry name" value="Hepatocyte Growth Factor"/>
    <property type="match status" value="1"/>
</dbReference>
<protein>
    <recommendedName>
        <fullName evidence="2">Apple domain-containing protein</fullName>
    </recommendedName>
</protein>
<dbReference type="SMART" id="SM00473">
    <property type="entry name" value="PAN_AP"/>
    <property type="match status" value="1"/>
</dbReference>
<evidence type="ECO:0000313" key="3">
    <source>
        <dbReference type="EMBL" id="GIY68973.1"/>
    </source>
</evidence>
<evidence type="ECO:0000313" key="4">
    <source>
        <dbReference type="Proteomes" id="UP001054945"/>
    </source>
</evidence>
<gene>
    <name evidence="3" type="primary">AVEN_60032_1</name>
    <name evidence="3" type="ORF">CEXT_347041</name>
</gene>
<dbReference type="InterPro" id="IPR003609">
    <property type="entry name" value="Pan_app"/>
</dbReference>
<dbReference type="PANTHER" id="PTHR47327:SF1">
    <property type="entry name" value="RE15579P"/>
    <property type="match status" value="1"/>
</dbReference>
<organism evidence="3 4">
    <name type="scientific">Caerostris extrusa</name>
    <name type="common">Bark spider</name>
    <name type="synonym">Caerostris bankana</name>
    <dbReference type="NCBI Taxonomy" id="172846"/>
    <lineage>
        <taxon>Eukaryota</taxon>
        <taxon>Metazoa</taxon>
        <taxon>Ecdysozoa</taxon>
        <taxon>Arthropoda</taxon>
        <taxon>Chelicerata</taxon>
        <taxon>Arachnida</taxon>
        <taxon>Araneae</taxon>
        <taxon>Araneomorphae</taxon>
        <taxon>Entelegynae</taxon>
        <taxon>Araneoidea</taxon>
        <taxon>Araneidae</taxon>
        <taxon>Caerostris</taxon>
    </lineage>
</organism>
<feature type="region of interest" description="Disordered" evidence="1">
    <location>
        <begin position="1"/>
        <end position="24"/>
    </location>
</feature>
<evidence type="ECO:0000259" key="2">
    <source>
        <dbReference type="PROSITE" id="PS50948"/>
    </source>
</evidence>
<name>A0AAV4VHF7_CAEEX</name>
<dbReference type="Pfam" id="PF00024">
    <property type="entry name" value="PAN_1"/>
    <property type="match status" value="1"/>
</dbReference>